<proteinExistence type="predicted"/>
<evidence type="ECO:0000313" key="1">
    <source>
        <dbReference type="EMBL" id="BCZ20054.1"/>
    </source>
</evidence>
<dbReference type="EMBL" id="AP024823">
    <property type="protein sequence ID" value="BCZ20054.1"/>
    <property type="molecule type" value="Genomic_DNA"/>
</dbReference>
<protein>
    <submittedName>
        <fullName evidence="1">Uncharacterized protein</fullName>
    </submittedName>
</protein>
<reference evidence="1 2" key="1">
    <citation type="submission" date="2021-07" db="EMBL/GenBank/DDBJ databases">
        <title>Novel Helicobacter sp. Isolated from a cat.</title>
        <authorList>
            <person name="Rimbara E."/>
            <person name="Suzuki M."/>
        </authorList>
    </citation>
    <scope>NUCLEOTIDE SEQUENCE [LARGE SCALE GENOMIC DNA]</scope>
    <source>
        <strain evidence="2">NHP19-012</strain>
        <plasmid evidence="1 2">pNHP190012_4</plasmid>
    </source>
</reference>
<keyword evidence="1" id="KW-0614">Plasmid</keyword>
<geneLocation type="plasmid" evidence="1 2">
    <name>pNHP190012_4</name>
</geneLocation>
<name>A0ABN6IBH4_9HELI</name>
<keyword evidence="2" id="KW-1185">Reference proteome</keyword>
<organism evidence="1 2">
    <name type="scientific">Helicobacter gastrofelis</name>
    <dbReference type="NCBI Taxonomy" id="2849642"/>
    <lineage>
        <taxon>Bacteria</taxon>
        <taxon>Pseudomonadati</taxon>
        <taxon>Campylobacterota</taxon>
        <taxon>Epsilonproteobacteria</taxon>
        <taxon>Campylobacterales</taxon>
        <taxon>Helicobacteraceae</taxon>
        <taxon>Helicobacter</taxon>
    </lineage>
</organism>
<dbReference type="Proteomes" id="UP000826146">
    <property type="component" value="Plasmid pNHP190012_4"/>
</dbReference>
<gene>
    <name evidence="1" type="ORF">NHP190012_16960</name>
</gene>
<sequence length="67" mass="8141">MGHTFTRVCHTFKSYYQTFTPLKIQIPTIWGFILTNFYTDLANKFVDFLVKVWYAFGHNRNIKRKEF</sequence>
<accession>A0ABN6IBH4</accession>
<evidence type="ECO:0000313" key="2">
    <source>
        <dbReference type="Proteomes" id="UP000826146"/>
    </source>
</evidence>